<dbReference type="InParanoid" id="A0A369JUM0"/>
<evidence type="ECO:0000313" key="2">
    <source>
        <dbReference type="Proteomes" id="UP000076154"/>
    </source>
</evidence>
<protein>
    <submittedName>
        <fullName evidence="1">Uncharacterized protein</fullName>
    </submittedName>
</protein>
<gene>
    <name evidence="1" type="ORF">Hypma_008774</name>
</gene>
<proteinExistence type="predicted"/>
<dbReference type="EMBL" id="LUEZ02000045">
    <property type="protein sequence ID" value="RDB24237.1"/>
    <property type="molecule type" value="Genomic_DNA"/>
</dbReference>
<name>A0A369JUM0_HYPMA</name>
<evidence type="ECO:0000313" key="1">
    <source>
        <dbReference type="EMBL" id="RDB24237.1"/>
    </source>
</evidence>
<accession>A0A369JUM0</accession>
<reference evidence="1" key="1">
    <citation type="submission" date="2018-04" db="EMBL/GenBank/DDBJ databases">
        <title>Whole genome sequencing of Hypsizygus marmoreus.</title>
        <authorList>
            <person name="Choi I.-G."/>
            <person name="Min B."/>
            <person name="Kim J.-G."/>
            <person name="Kim S."/>
            <person name="Oh Y.-L."/>
            <person name="Kong W.-S."/>
            <person name="Park H."/>
            <person name="Jeong J."/>
            <person name="Song E.-S."/>
        </authorList>
    </citation>
    <scope>NUCLEOTIDE SEQUENCE [LARGE SCALE GENOMIC DNA]</scope>
    <source>
        <strain evidence="1">51987-8</strain>
    </source>
</reference>
<sequence length="92" mass="10312">MASSSRSASEHKGYEEWKQMCGGREWGLKKEKNQGNQLPTMTSFSEVSEPTNYAAYHRPEHPGHPVFPPIPVQIWLVSGVRVISVMAADCRP</sequence>
<keyword evidence="2" id="KW-1185">Reference proteome</keyword>
<dbReference type="Proteomes" id="UP000076154">
    <property type="component" value="Unassembled WGS sequence"/>
</dbReference>
<organism evidence="1 2">
    <name type="scientific">Hypsizygus marmoreus</name>
    <name type="common">White beech mushroom</name>
    <name type="synonym">Agaricus marmoreus</name>
    <dbReference type="NCBI Taxonomy" id="39966"/>
    <lineage>
        <taxon>Eukaryota</taxon>
        <taxon>Fungi</taxon>
        <taxon>Dikarya</taxon>
        <taxon>Basidiomycota</taxon>
        <taxon>Agaricomycotina</taxon>
        <taxon>Agaricomycetes</taxon>
        <taxon>Agaricomycetidae</taxon>
        <taxon>Agaricales</taxon>
        <taxon>Tricholomatineae</taxon>
        <taxon>Lyophyllaceae</taxon>
        <taxon>Hypsizygus</taxon>
    </lineage>
</organism>
<dbReference type="AlphaFoldDB" id="A0A369JUM0"/>
<comment type="caution">
    <text evidence="1">The sequence shown here is derived from an EMBL/GenBank/DDBJ whole genome shotgun (WGS) entry which is preliminary data.</text>
</comment>